<sequence>MNPIASDPLDRSQFPLDEWALTEAEFHTNTQGRTETLFAVGNGYLGLRGNFEEGHKAYAEGTFINGFHDTWQIKHAEEAYGFARVGQTIVNVPDARVIRLYVDDEPFVVADADTIEYSRRLDFKTGVLERVVEWRTPSGKRVLIRSRRLVSFTDRHLAVIDYEVTMLDSDASVLISSQILNRQDRVDEYTPVAGAGGNGIGDPRKASSFSERVLLPRFKWIHEGRYVLGYRTANSGMTLAVGAEHHLETTNEWDESAQIDDDIAKQVYRVRAKAGQRIRLIKTIAYHTSSTVPTTELADRANRTLDRIRETPIEEVFARQEEWLADFWRRSDVVIAGQPAVQQAVRWNIFQLAQSTARTDGGGIAAKGVSGSGYGGHYFWDTEIYVLPFLTYTSPQVARNALRFRQGMLPAARDRAIELNQRGALFPWRTINGLESSAYYAAGTAQYHIDADISHALSQYVAASGDDDFLRRGAIDILVETARMWADLGFWRGREGDHGPQTFHIHGVTGPDEYTTVVNDNLFTNVMARANLRAAVRQTRRLRHEWPDDYSAMAKRLDLTEDEIEEWSEAAEAMHILFDADLGIHPQDAQFLEKELWDLENTPASKRPLLLHFHPLVIYRFQVIKQADVVLALLLQGDEFSTTEKRANFEYYDALTTGDSTLSASTQAIIAAEVGYRELALGYFQAALFVDLGDLHHNTADGIHVASTGGVWSALAFGFGGMRDYLGKFTFDPRLPEEWSSLVFHVTIHGSLIEVDLHQHEMTFTILGPSAPSPAAAIDGAPGAPSAPSPAAAIDGAPGAAGVAAAEAGATAGGAGDTTSTITYASPESGSTRSVEVWVRGARVLLTPGTPVTVPLADDRPTIEGAPTTSDIEGTVRGDGSVITASMPTIVSDVEDPESIVGFD</sequence>
<dbReference type="InterPro" id="IPR011013">
    <property type="entry name" value="Gal_mutarotase_sf_dom"/>
</dbReference>
<proteinExistence type="predicted"/>
<dbReference type="InterPro" id="IPR037018">
    <property type="entry name" value="GH65_N"/>
</dbReference>
<gene>
    <name evidence="6" type="ORF">NVV95_15960</name>
</gene>
<evidence type="ECO:0000259" key="5">
    <source>
        <dbReference type="Pfam" id="PF03636"/>
    </source>
</evidence>
<name>A0ABT2GL72_9MICO</name>
<dbReference type="Gene3D" id="1.50.10.10">
    <property type="match status" value="1"/>
</dbReference>
<dbReference type="Gene3D" id="2.70.98.40">
    <property type="entry name" value="Glycoside hydrolase, family 65, N-terminal domain"/>
    <property type="match status" value="1"/>
</dbReference>
<dbReference type="Proteomes" id="UP001165580">
    <property type="component" value="Unassembled WGS sequence"/>
</dbReference>
<dbReference type="RefSeq" id="WP_259487539.1">
    <property type="nucleotide sequence ID" value="NZ_JANTEZ010000007.1"/>
</dbReference>
<dbReference type="InterPro" id="IPR008928">
    <property type="entry name" value="6-hairpin_glycosidase_sf"/>
</dbReference>
<dbReference type="SUPFAM" id="SSF48208">
    <property type="entry name" value="Six-hairpin glycosidases"/>
    <property type="match status" value="1"/>
</dbReference>
<accession>A0ABT2GL72</accession>
<evidence type="ECO:0000256" key="1">
    <source>
        <dbReference type="ARBA" id="ARBA00023295"/>
    </source>
</evidence>
<comment type="caution">
    <text evidence="6">The sequence shown here is derived from an EMBL/GenBank/DDBJ whole genome shotgun (WGS) entry which is preliminary data.</text>
</comment>
<reference evidence="6" key="1">
    <citation type="submission" date="2022-08" db="EMBL/GenBank/DDBJ databases">
        <authorList>
            <person name="Deng Y."/>
            <person name="Han X.-F."/>
            <person name="Zhang Y.-Q."/>
        </authorList>
    </citation>
    <scope>NUCLEOTIDE SEQUENCE</scope>
    <source>
        <strain evidence="6">CPCC 205716</strain>
    </source>
</reference>
<dbReference type="PANTHER" id="PTHR11051:SF13">
    <property type="entry name" value="GLYCOSYL TRANSFERASE"/>
    <property type="match status" value="1"/>
</dbReference>
<keyword evidence="7" id="KW-1185">Reference proteome</keyword>
<feature type="region of interest" description="Disordered" evidence="2">
    <location>
        <begin position="811"/>
        <end position="830"/>
    </location>
</feature>
<dbReference type="Pfam" id="PF03633">
    <property type="entry name" value="Glyco_hydro_65C"/>
    <property type="match status" value="1"/>
</dbReference>
<feature type="domain" description="Glycoside hydrolase family 65 N-terminal" evidence="5">
    <location>
        <begin position="22"/>
        <end position="289"/>
    </location>
</feature>
<keyword evidence="6" id="KW-0378">Hydrolase</keyword>
<protein>
    <submittedName>
        <fullName evidence="6">Glycoside hydrolase family 65 protein</fullName>
    </submittedName>
</protein>
<dbReference type="GO" id="GO:0016787">
    <property type="term" value="F:hydrolase activity"/>
    <property type="evidence" value="ECO:0007669"/>
    <property type="project" value="UniProtKB-KW"/>
</dbReference>
<evidence type="ECO:0000259" key="4">
    <source>
        <dbReference type="Pfam" id="PF03633"/>
    </source>
</evidence>
<dbReference type="SUPFAM" id="SSF74650">
    <property type="entry name" value="Galactose mutarotase-like"/>
    <property type="match status" value="1"/>
</dbReference>
<feature type="domain" description="Glycoside hydrolase family 65 central catalytic" evidence="3">
    <location>
        <begin position="346"/>
        <end position="712"/>
    </location>
</feature>
<evidence type="ECO:0000313" key="7">
    <source>
        <dbReference type="Proteomes" id="UP001165580"/>
    </source>
</evidence>
<evidence type="ECO:0000313" key="6">
    <source>
        <dbReference type="EMBL" id="MCS5716040.1"/>
    </source>
</evidence>
<evidence type="ECO:0000259" key="3">
    <source>
        <dbReference type="Pfam" id="PF03632"/>
    </source>
</evidence>
<dbReference type="InterPro" id="IPR005195">
    <property type="entry name" value="Glyco_hydro_65_M"/>
</dbReference>
<dbReference type="Pfam" id="PF03636">
    <property type="entry name" value="Glyco_hydro_65N"/>
    <property type="match status" value="1"/>
</dbReference>
<dbReference type="Gene3D" id="2.60.420.10">
    <property type="entry name" value="Maltose phosphorylase, domain 3"/>
    <property type="match status" value="1"/>
</dbReference>
<feature type="domain" description="Glycoside hydrolase family 65 C-terminal" evidence="4">
    <location>
        <begin position="722"/>
        <end position="767"/>
    </location>
</feature>
<dbReference type="EMBL" id="JANTEZ010000007">
    <property type="protein sequence ID" value="MCS5716040.1"/>
    <property type="molecule type" value="Genomic_DNA"/>
</dbReference>
<feature type="region of interest" description="Disordered" evidence="2">
    <location>
        <begin position="776"/>
        <end position="797"/>
    </location>
</feature>
<dbReference type="InterPro" id="IPR012341">
    <property type="entry name" value="6hp_glycosidase-like_sf"/>
</dbReference>
<organism evidence="6 7">
    <name type="scientific">Herbiconiux gentiana</name>
    <dbReference type="NCBI Taxonomy" id="2970912"/>
    <lineage>
        <taxon>Bacteria</taxon>
        <taxon>Bacillati</taxon>
        <taxon>Actinomycetota</taxon>
        <taxon>Actinomycetes</taxon>
        <taxon>Micrococcales</taxon>
        <taxon>Microbacteriaceae</taxon>
        <taxon>Herbiconiux</taxon>
    </lineage>
</organism>
<dbReference type="InterPro" id="IPR005194">
    <property type="entry name" value="Glyco_hydro_65_C"/>
</dbReference>
<keyword evidence="1" id="KW-0326">Glycosidase</keyword>
<evidence type="ECO:0000256" key="2">
    <source>
        <dbReference type="SAM" id="MobiDB-lite"/>
    </source>
</evidence>
<dbReference type="PANTHER" id="PTHR11051">
    <property type="entry name" value="GLYCOSYL HYDROLASE-RELATED"/>
    <property type="match status" value="1"/>
</dbReference>
<dbReference type="Pfam" id="PF03632">
    <property type="entry name" value="Glyco_hydro_65m"/>
    <property type="match status" value="1"/>
</dbReference>
<dbReference type="InterPro" id="IPR005196">
    <property type="entry name" value="Glyco_hydro_65_N"/>
</dbReference>